<keyword evidence="2" id="KW-1185">Reference proteome</keyword>
<dbReference type="KEGG" id="pcl:Pcal_0156"/>
<dbReference type="Pfam" id="PF00300">
    <property type="entry name" value="His_Phos_1"/>
    <property type="match status" value="1"/>
</dbReference>
<accession>A3MSH6</accession>
<dbReference type="eggNOG" id="arCOG01992">
    <property type="taxonomic scope" value="Archaea"/>
</dbReference>
<protein>
    <submittedName>
        <fullName evidence="1">Phosphohistidine phosphatase, SixA</fullName>
    </submittedName>
</protein>
<dbReference type="GO" id="GO:0101006">
    <property type="term" value="F:protein histidine phosphatase activity"/>
    <property type="evidence" value="ECO:0007669"/>
    <property type="project" value="InterPro"/>
</dbReference>
<gene>
    <name evidence="1" type="ordered locus">Pcal_0156</name>
</gene>
<dbReference type="InterPro" id="IPR004449">
    <property type="entry name" value="SixA"/>
</dbReference>
<evidence type="ECO:0000313" key="1">
    <source>
        <dbReference type="EMBL" id="ABO07593.1"/>
    </source>
</evidence>
<name>A3MSH6_PYRCJ</name>
<dbReference type="AlphaFoldDB" id="A3MSH6"/>
<dbReference type="GO" id="GO:0005737">
    <property type="term" value="C:cytoplasm"/>
    <property type="evidence" value="ECO:0007669"/>
    <property type="project" value="InterPro"/>
</dbReference>
<dbReference type="Proteomes" id="UP000001431">
    <property type="component" value="Chromosome"/>
</dbReference>
<dbReference type="EMBL" id="CP000561">
    <property type="protein sequence ID" value="ABO07593.1"/>
    <property type="molecule type" value="Genomic_DNA"/>
</dbReference>
<evidence type="ECO:0000313" key="2">
    <source>
        <dbReference type="Proteomes" id="UP000001431"/>
    </source>
</evidence>
<dbReference type="GeneID" id="4910044"/>
<organism evidence="1 2">
    <name type="scientific">Pyrobaculum calidifontis (strain DSM 21063 / JCM 11548 / VA1)</name>
    <dbReference type="NCBI Taxonomy" id="410359"/>
    <lineage>
        <taxon>Archaea</taxon>
        <taxon>Thermoproteota</taxon>
        <taxon>Thermoprotei</taxon>
        <taxon>Thermoproteales</taxon>
        <taxon>Thermoproteaceae</taxon>
        <taxon>Pyrobaculum</taxon>
    </lineage>
</organism>
<dbReference type="InterPro" id="IPR029033">
    <property type="entry name" value="His_PPase_superfam"/>
</dbReference>
<dbReference type="RefSeq" id="WP_011848850.1">
    <property type="nucleotide sequence ID" value="NC_009073.1"/>
</dbReference>
<reference evidence="1" key="1">
    <citation type="submission" date="2007-02" db="EMBL/GenBank/DDBJ databases">
        <title>Complete sequence of Pyrobaculum calidifontis JCM 11548.</title>
        <authorList>
            <consortium name="US DOE Joint Genome Institute"/>
            <person name="Copeland A."/>
            <person name="Lucas S."/>
            <person name="Lapidus A."/>
            <person name="Barry K."/>
            <person name="Glavina del Rio T."/>
            <person name="Dalin E."/>
            <person name="Tice H."/>
            <person name="Pitluck S."/>
            <person name="Chain P."/>
            <person name="Malfatti S."/>
            <person name="Shin M."/>
            <person name="Vergez L."/>
            <person name="Schmutz J."/>
            <person name="Larimer F."/>
            <person name="Land M."/>
            <person name="Hauser L."/>
            <person name="Kyrpides N."/>
            <person name="Mikhailova N."/>
            <person name="Cozen A.E."/>
            <person name="Fitz-Gibbon S.T."/>
            <person name="House C.H."/>
            <person name="Saltikov C."/>
            <person name="Lowe T.M."/>
            <person name="Richardson P."/>
        </authorList>
    </citation>
    <scope>NUCLEOTIDE SEQUENCE [LARGE SCALE GENOMIC DNA]</scope>
    <source>
        <strain evidence="1">JCM 11548</strain>
    </source>
</reference>
<dbReference type="CDD" id="cd07067">
    <property type="entry name" value="HP_PGM_like"/>
    <property type="match status" value="1"/>
</dbReference>
<dbReference type="NCBIfam" id="TIGR00249">
    <property type="entry name" value="sixA"/>
    <property type="match status" value="1"/>
</dbReference>
<proteinExistence type="predicted"/>
<sequence>MIYLVQHGKAFDERVDPERSLTPEGIEESRRVATHLAKVGVKVAVVYHSGKKRARQTAEIFAQVLGARAEEKDGLNPNDDPAIWAERLSTLDEVMIVGHLPHLSRLASLLVVGNTEVPIVEFRYSGVVALTRTPKWVVKWLLTPDILP</sequence>
<dbReference type="Gene3D" id="3.40.50.1240">
    <property type="entry name" value="Phosphoglycerate mutase-like"/>
    <property type="match status" value="1"/>
</dbReference>
<dbReference type="SUPFAM" id="SSF53254">
    <property type="entry name" value="Phosphoglycerate mutase-like"/>
    <property type="match status" value="1"/>
</dbReference>
<dbReference type="HOGENOM" id="CLU_084603_3_1_2"/>
<dbReference type="STRING" id="410359.Pcal_0156"/>
<dbReference type="InterPro" id="IPR013078">
    <property type="entry name" value="His_Pase_superF_clade-1"/>
</dbReference>